<dbReference type="RefSeq" id="WP_161154183.1">
    <property type="nucleotide sequence ID" value="NZ_WEKT01000008.1"/>
</dbReference>
<protein>
    <submittedName>
        <fullName evidence="1">Pilus assembly protein CpaD</fullName>
    </submittedName>
</protein>
<dbReference type="AlphaFoldDB" id="A0A7X4LJ46"/>
<evidence type="ECO:0000313" key="2">
    <source>
        <dbReference type="Proteomes" id="UP000462621"/>
    </source>
</evidence>
<accession>A0A7X4LJ46</accession>
<sequence length="213" mass="23531">MRSTFFLALACVLLSGCEHTINHWREGNETTATGEHYPIKVAPSLSAVSLTVSPNQGLSATSLHDLNTLLGNQGRIERQTITVQPYTTQGQQFADKLKVVLQNIGAKQVRVLPKVYQAEKHHWDLRVQSQALVVSVPDCKIHNPDTWTTKPYESVGPLGCATRANLAKMVSDPADLIRAKSLDLADGEAALQAVKRYQEDDLKELIDIDFNED</sequence>
<dbReference type="Pfam" id="PF09476">
    <property type="entry name" value="Pilus_CpaD"/>
    <property type="match status" value="1"/>
</dbReference>
<proteinExistence type="predicted"/>
<dbReference type="InterPro" id="IPR019027">
    <property type="entry name" value="Pilus_biogenesis_CpaD-related"/>
</dbReference>
<name>A0A7X4LJ46_9VIBR</name>
<dbReference type="Proteomes" id="UP000462621">
    <property type="component" value="Unassembled WGS sequence"/>
</dbReference>
<dbReference type="InterPro" id="IPR013361">
    <property type="entry name" value="Pilus_CpaD"/>
</dbReference>
<gene>
    <name evidence="1" type="ORF">F9817_06705</name>
</gene>
<evidence type="ECO:0000313" key="1">
    <source>
        <dbReference type="EMBL" id="MZI92884.1"/>
    </source>
</evidence>
<organism evidence="1 2">
    <name type="scientific">Vibrio eleionomae</name>
    <dbReference type="NCBI Taxonomy" id="2653505"/>
    <lineage>
        <taxon>Bacteria</taxon>
        <taxon>Pseudomonadati</taxon>
        <taxon>Pseudomonadota</taxon>
        <taxon>Gammaproteobacteria</taxon>
        <taxon>Vibrionales</taxon>
        <taxon>Vibrionaceae</taxon>
        <taxon>Vibrio</taxon>
    </lineage>
</organism>
<dbReference type="PROSITE" id="PS51257">
    <property type="entry name" value="PROKAR_LIPOPROTEIN"/>
    <property type="match status" value="1"/>
</dbReference>
<dbReference type="NCBIfam" id="TIGR02522">
    <property type="entry name" value="pilus_cpaD"/>
    <property type="match status" value="1"/>
</dbReference>
<comment type="caution">
    <text evidence="1">The sequence shown here is derived from an EMBL/GenBank/DDBJ whole genome shotgun (WGS) entry which is preliminary data.</text>
</comment>
<dbReference type="EMBL" id="WEKT01000008">
    <property type="protein sequence ID" value="MZI92884.1"/>
    <property type="molecule type" value="Genomic_DNA"/>
</dbReference>
<reference evidence="1 2" key="1">
    <citation type="submission" date="2019-10" db="EMBL/GenBank/DDBJ databases">
        <title>Vibrio sp. nov. isolated from a shrimp pond.</title>
        <authorList>
            <person name="Gomez-Gil B."/>
            <person name="Enciso-Ibarra J."/>
            <person name="Enciso-Ibarra K."/>
            <person name="Bolan-Mejia C."/>
        </authorList>
    </citation>
    <scope>NUCLEOTIDE SEQUENCE [LARGE SCALE GENOMIC DNA]</scope>
    <source>
        <strain evidence="1 2">CAIM 722</strain>
    </source>
</reference>
<keyword evidence="2" id="KW-1185">Reference proteome</keyword>